<gene>
    <name evidence="6" type="ORF">INT43_006947</name>
</gene>
<dbReference type="GO" id="GO:0005762">
    <property type="term" value="C:mitochondrial large ribosomal subunit"/>
    <property type="evidence" value="ECO:0007669"/>
    <property type="project" value="TreeGrafter"/>
</dbReference>
<accession>A0A8H7PXN6</accession>
<dbReference type="PANTHER" id="PTHR12059:SF5">
    <property type="entry name" value="LARGE RIBOSOMAL SUBUNIT PROTEIN UL23M"/>
    <property type="match status" value="1"/>
</dbReference>
<comment type="caution">
    <text evidence="6">The sequence shown here is derived from an EMBL/GenBank/DDBJ whole genome shotgun (WGS) entry which is preliminary data.</text>
</comment>
<dbReference type="InterPro" id="IPR012677">
    <property type="entry name" value="Nucleotide-bd_a/b_plait_sf"/>
</dbReference>
<feature type="compositionally biased region" description="Basic and acidic residues" evidence="5">
    <location>
        <begin position="134"/>
        <end position="155"/>
    </location>
</feature>
<dbReference type="Proteomes" id="UP000654370">
    <property type="component" value="Unassembled WGS sequence"/>
</dbReference>
<keyword evidence="2" id="KW-0689">Ribosomal protein</keyword>
<evidence type="ECO:0000256" key="1">
    <source>
        <dbReference type="ARBA" id="ARBA00006700"/>
    </source>
</evidence>
<evidence type="ECO:0000256" key="4">
    <source>
        <dbReference type="ARBA" id="ARBA00039977"/>
    </source>
</evidence>
<reference evidence="6" key="1">
    <citation type="submission" date="2020-12" db="EMBL/GenBank/DDBJ databases">
        <title>Metabolic potential, ecology and presence of endohyphal bacteria is reflected in genomic diversity of Mucoromycotina.</title>
        <authorList>
            <person name="Muszewska A."/>
            <person name="Okrasinska A."/>
            <person name="Steczkiewicz K."/>
            <person name="Drgas O."/>
            <person name="Orlowska M."/>
            <person name="Perlinska-Lenart U."/>
            <person name="Aleksandrzak-Piekarczyk T."/>
            <person name="Szatraj K."/>
            <person name="Zielenkiewicz U."/>
            <person name="Pilsyk S."/>
            <person name="Malc E."/>
            <person name="Mieczkowski P."/>
            <person name="Kruszewska J.S."/>
            <person name="Biernat P."/>
            <person name="Pawlowska J."/>
        </authorList>
    </citation>
    <scope>NUCLEOTIDE SEQUENCE</scope>
    <source>
        <strain evidence="6">WA0000067209</strain>
    </source>
</reference>
<comment type="similarity">
    <text evidence="1">Belongs to the universal ribosomal protein uL23 family.</text>
</comment>
<sequence>MSTPMRQGLNKVYLPNVIFKMVRSPNLQPNQVAFRVPPKCNKFDIHSYLTNIYEVNVQEVRTMNYATRIKRRKDGRVTGREAAFKKAIVTIDEPFNWPAEPDLNTLGGPDRELAHKAASRKLKGWRFRAQPAEKSQEKELHQEKLAKMQAEQEKK</sequence>
<evidence type="ECO:0000256" key="3">
    <source>
        <dbReference type="ARBA" id="ARBA00023274"/>
    </source>
</evidence>
<proteinExistence type="inferred from homology"/>
<keyword evidence="7" id="KW-1185">Reference proteome</keyword>
<dbReference type="GO" id="GO:0032543">
    <property type="term" value="P:mitochondrial translation"/>
    <property type="evidence" value="ECO:0007669"/>
    <property type="project" value="TreeGrafter"/>
</dbReference>
<dbReference type="OrthoDB" id="275582at2759"/>
<dbReference type="EMBL" id="JAEPQZ010000004">
    <property type="protein sequence ID" value="KAG2182021.1"/>
    <property type="molecule type" value="Genomic_DNA"/>
</dbReference>
<evidence type="ECO:0000256" key="5">
    <source>
        <dbReference type="SAM" id="MobiDB-lite"/>
    </source>
</evidence>
<dbReference type="Gene3D" id="3.30.70.330">
    <property type="match status" value="1"/>
</dbReference>
<protein>
    <recommendedName>
        <fullName evidence="4">Large ribosomal subunit protein uL23m</fullName>
    </recommendedName>
</protein>
<dbReference type="SUPFAM" id="SSF54189">
    <property type="entry name" value="Ribosomal proteins S24e, L23 and L15e"/>
    <property type="match status" value="1"/>
</dbReference>
<feature type="region of interest" description="Disordered" evidence="5">
    <location>
        <begin position="124"/>
        <end position="155"/>
    </location>
</feature>
<keyword evidence="3" id="KW-0687">Ribonucleoprotein</keyword>
<dbReference type="Pfam" id="PF00276">
    <property type="entry name" value="Ribosomal_L23"/>
    <property type="match status" value="1"/>
</dbReference>
<evidence type="ECO:0000313" key="6">
    <source>
        <dbReference type="EMBL" id="KAG2182021.1"/>
    </source>
</evidence>
<name>A0A8H7PXN6_MORIS</name>
<dbReference type="PANTHER" id="PTHR12059">
    <property type="entry name" value="RIBOSOMAL PROTEIN L23-RELATED"/>
    <property type="match status" value="1"/>
</dbReference>
<dbReference type="GO" id="GO:0003735">
    <property type="term" value="F:structural constituent of ribosome"/>
    <property type="evidence" value="ECO:0007669"/>
    <property type="project" value="InterPro"/>
</dbReference>
<dbReference type="AlphaFoldDB" id="A0A8H7PXN6"/>
<evidence type="ECO:0000313" key="7">
    <source>
        <dbReference type="Proteomes" id="UP000654370"/>
    </source>
</evidence>
<dbReference type="InterPro" id="IPR013025">
    <property type="entry name" value="Ribosomal_uL23-like"/>
</dbReference>
<evidence type="ECO:0000256" key="2">
    <source>
        <dbReference type="ARBA" id="ARBA00022980"/>
    </source>
</evidence>
<dbReference type="InterPro" id="IPR012678">
    <property type="entry name" value="Ribosomal_uL23/eL15/eS24_sf"/>
</dbReference>
<organism evidence="6 7">
    <name type="scientific">Mortierella isabellina</name>
    <name type="common">Filamentous fungus</name>
    <name type="synonym">Umbelopsis isabellina</name>
    <dbReference type="NCBI Taxonomy" id="91625"/>
    <lineage>
        <taxon>Eukaryota</taxon>
        <taxon>Fungi</taxon>
        <taxon>Fungi incertae sedis</taxon>
        <taxon>Mucoromycota</taxon>
        <taxon>Mucoromycotina</taxon>
        <taxon>Umbelopsidomycetes</taxon>
        <taxon>Umbelopsidales</taxon>
        <taxon>Umbelopsidaceae</taxon>
        <taxon>Umbelopsis</taxon>
    </lineage>
</organism>